<reference evidence="1 2" key="1">
    <citation type="journal article" date="2016" name="Appl. Environ. Microbiol.">
        <title>Lack of Overt Genome Reduction in the Bryostatin-Producing Bryozoan Symbiont "Candidatus Endobugula sertula".</title>
        <authorList>
            <person name="Miller I.J."/>
            <person name="Vanee N."/>
            <person name="Fong S.S."/>
            <person name="Lim-Fong G.E."/>
            <person name="Kwan J.C."/>
        </authorList>
    </citation>
    <scope>NUCLEOTIDE SEQUENCE [LARGE SCALE GENOMIC DNA]</scope>
    <source>
        <strain evidence="1">AB1-4</strain>
    </source>
</reference>
<dbReference type="AlphaFoldDB" id="A0A1D2QLH8"/>
<proteinExistence type="predicted"/>
<evidence type="ECO:0000313" key="1">
    <source>
        <dbReference type="EMBL" id="ODS22432.1"/>
    </source>
</evidence>
<organism evidence="1 2">
    <name type="scientific">Candidatus Endobugula sertula</name>
    <name type="common">Bugula neritina bacterial symbiont</name>
    <dbReference type="NCBI Taxonomy" id="62101"/>
    <lineage>
        <taxon>Bacteria</taxon>
        <taxon>Pseudomonadati</taxon>
        <taxon>Pseudomonadota</taxon>
        <taxon>Gammaproteobacteria</taxon>
        <taxon>Cellvibrionales</taxon>
        <taxon>Cellvibrionaceae</taxon>
        <taxon>Candidatus Endobugula</taxon>
    </lineage>
</organism>
<sequence>MKIIILVVGILIGALSTLLFTSKLDLLSVGKASAVTLENDVTIVLHNDSELIIPKDTKLNFVSQYDDVGEFALNVVITDLSLVKPVDGGATYFSKQGVNEK</sequence>
<protein>
    <submittedName>
        <fullName evidence="1">Uncharacterized protein</fullName>
    </submittedName>
</protein>
<dbReference type="EMBL" id="MDLC01000082">
    <property type="protein sequence ID" value="ODS22432.1"/>
    <property type="molecule type" value="Genomic_DNA"/>
</dbReference>
<accession>A0A1D2QLH8</accession>
<name>A0A1D2QLH8_9GAMM</name>
<gene>
    <name evidence="1" type="ORF">AB835_14195</name>
</gene>
<evidence type="ECO:0000313" key="2">
    <source>
        <dbReference type="Proteomes" id="UP000242502"/>
    </source>
</evidence>
<comment type="caution">
    <text evidence="1">The sequence shown here is derived from an EMBL/GenBank/DDBJ whole genome shotgun (WGS) entry which is preliminary data.</text>
</comment>
<dbReference type="Proteomes" id="UP000242502">
    <property type="component" value="Unassembled WGS sequence"/>
</dbReference>